<reference evidence="4" key="1">
    <citation type="journal article" date="2014" name="Proc. Natl. Acad. Sci. U.S.A.">
        <title>Extensive sampling of basidiomycete genomes demonstrates inadequacy of the white-rot/brown-rot paradigm for wood decay fungi.</title>
        <authorList>
            <person name="Riley R."/>
            <person name="Salamov A.A."/>
            <person name="Brown D.W."/>
            <person name="Nagy L.G."/>
            <person name="Floudas D."/>
            <person name="Held B.W."/>
            <person name="Levasseur A."/>
            <person name="Lombard V."/>
            <person name="Morin E."/>
            <person name="Otillar R."/>
            <person name="Lindquist E.A."/>
            <person name="Sun H."/>
            <person name="LaButti K.M."/>
            <person name="Schmutz J."/>
            <person name="Jabbour D."/>
            <person name="Luo H."/>
            <person name="Baker S.E."/>
            <person name="Pisabarro A.G."/>
            <person name="Walton J.D."/>
            <person name="Blanchette R.A."/>
            <person name="Henrissat B."/>
            <person name="Martin F."/>
            <person name="Cullen D."/>
            <person name="Hibbett D.S."/>
            <person name="Grigoriev I.V."/>
        </authorList>
    </citation>
    <scope>NUCLEOTIDE SEQUENCE [LARGE SCALE GENOMIC DNA]</scope>
    <source>
        <strain evidence="4">PC15</strain>
    </source>
</reference>
<feature type="transmembrane region" description="Helical" evidence="2">
    <location>
        <begin position="128"/>
        <end position="147"/>
    </location>
</feature>
<keyword evidence="2" id="KW-0472">Membrane</keyword>
<name>A0A067NW82_PLEO1</name>
<dbReference type="HOGENOM" id="CLU_900522_0_0_1"/>
<dbReference type="InParanoid" id="A0A067NW82"/>
<evidence type="ECO:0000313" key="4">
    <source>
        <dbReference type="Proteomes" id="UP000027073"/>
    </source>
</evidence>
<dbReference type="AlphaFoldDB" id="A0A067NW82"/>
<proteinExistence type="predicted"/>
<dbReference type="EMBL" id="KL198008">
    <property type="protein sequence ID" value="KDQ28387.1"/>
    <property type="molecule type" value="Genomic_DNA"/>
</dbReference>
<keyword evidence="2" id="KW-1133">Transmembrane helix</keyword>
<dbReference type="PANTHER" id="PTHR40465">
    <property type="entry name" value="CHROMOSOME 1, WHOLE GENOME SHOTGUN SEQUENCE"/>
    <property type="match status" value="1"/>
</dbReference>
<feature type="transmembrane region" description="Helical" evidence="2">
    <location>
        <begin position="167"/>
        <end position="192"/>
    </location>
</feature>
<protein>
    <submittedName>
        <fullName evidence="3">Uncharacterized protein</fullName>
    </submittedName>
</protein>
<feature type="compositionally biased region" description="Polar residues" evidence="1">
    <location>
        <begin position="290"/>
        <end position="309"/>
    </location>
</feature>
<feature type="region of interest" description="Disordered" evidence="1">
    <location>
        <begin position="287"/>
        <end position="309"/>
    </location>
</feature>
<gene>
    <name evidence="3" type="ORF">PLEOSDRAFT_167802</name>
</gene>
<dbReference type="STRING" id="1137138.A0A067NW82"/>
<organism evidence="3 4">
    <name type="scientific">Pleurotus ostreatus (strain PC15)</name>
    <name type="common">Oyster mushroom</name>
    <dbReference type="NCBI Taxonomy" id="1137138"/>
    <lineage>
        <taxon>Eukaryota</taxon>
        <taxon>Fungi</taxon>
        <taxon>Dikarya</taxon>
        <taxon>Basidiomycota</taxon>
        <taxon>Agaricomycotina</taxon>
        <taxon>Agaricomycetes</taxon>
        <taxon>Agaricomycetidae</taxon>
        <taxon>Agaricales</taxon>
        <taxon>Pleurotineae</taxon>
        <taxon>Pleurotaceae</taxon>
        <taxon>Pleurotus</taxon>
    </lineage>
</organism>
<dbReference type="PANTHER" id="PTHR40465:SF1">
    <property type="entry name" value="DUF6534 DOMAIN-CONTAINING PROTEIN"/>
    <property type="match status" value="1"/>
</dbReference>
<keyword evidence="2" id="KW-0812">Transmembrane</keyword>
<dbReference type="Proteomes" id="UP000027073">
    <property type="component" value="Unassembled WGS sequence"/>
</dbReference>
<sequence>MHNYERMEGAQELMVSIASYLTLLEPVFVGMLSIQCWNYFRSDKNDGIIVRSLILAPSDAETGHRTLEMAGMACRWLGFYAGAGHQRQRQDDQDPAFVLAPGVLNSFTGPLVQAYYIFRIFRLSKSRAAPYLCWLATIASFAIHLTTSIGFTQSKSVNYQWKLRWDSWYIASMALSAGIDLAITVILCYILYRRKDPDHITRNGTDNKYCRVRQFSSKNSLSHESDSWIYLTGILSRLYPMTMLATLNARPMFQRTADDSVTINIATGMAIRVAPREWNHGQSFLAPQITGVSPPQENEAATSKEQLEV</sequence>
<evidence type="ECO:0000313" key="3">
    <source>
        <dbReference type="EMBL" id="KDQ28387.1"/>
    </source>
</evidence>
<accession>A0A067NW82</accession>
<dbReference type="VEuPathDB" id="FungiDB:PLEOSDRAFT_167802"/>
<feature type="transmembrane region" description="Helical" evidence="2">
    <location>
        <begin position="13"/>
        <end position="34"/>
    </location>
</feature>
<evidence type="ECO:0000256" key="1">
    <source>
        <dbReference type="SAM" id="MobiDB-lite"/>
    </source>
</evidence>
<evidence type="ECO:0000256" key="2">
    <source>
        <dbReference type="SAM" id="Phobius"/>
    </source>
</evidence>